<feature type="compositionally biased region" description="Acidic residues" evidence="1">
    <location>
        <begin position="35"/>
        <end position="48"/>
    </location>
</feature>
<reference evidence="2 3" key="1">
    <citation type="submission" date="2024-11" db="EMBL/GenBank/DDBJ databases">
        <title>A near-complete genome assembly of Cinchona calisaya.</title>
        <authorList>
            <person name="Lian D.C."/>
            <person name="Zhao X.W."/>
            <person name="Wei L."/>
        </authorList>
    </citation>
    <scope>NUCLEOTIDE SEQUENCE [LARGE SCALE GENOMIC DNA]</scope>
    <source>
        <tissue evidence="2">Nenye</tissue>
    </source>
</reference>
<proteinExistence type="predicted"/>
<dbReference type="Proteomes" id="UP001630127">
    <property type="component" value="Unassembled WGS sequence"/>
</dbReference>
<evidence type="ECO:0000313" key="2">
    <source>
        <dbReference type="EMBL" id="KAL3513501.1"/>
    </source>
</evidence>
<organism evidence="2 3">
    <name type="scientific">Cinchona calisaya</name>
    <dbReference type="NCBI Taxonomy" id="153742"/>
    <lineage>
        <taxon>Eukaryota</taxon>
        <taxon>Viridiplantae</taxon>
        <taxon>Streptophyta</taxon>
        <taxon>Embryophyta</taxon>
        <taxon>Tracheophyta</taxon>
        <taxon>Spermatophyta</taxon>
        <taxon>Magnoliopsida</taxon>
        <taxon>eudicotyledons</taxon>
        <taxon>Gunneridae</taxon>
        <taxon>Pentapetalae</taxon>
        <taxon>asterids</taxon>
        <taxon>lamiids</taxon>
        <taxon>Gentianales</taxon>
        <taxon>Rubiaceae</taxon>
        <taxon>Cinchonoideae</taxon>
        <taxon>Cinchoneae</taxon>
        <taxon>Cinchona</taxon>
    </lineage>
</organism>
<accession>A0ABD2Z1Y3</accession>
<gene>
    <name evidence="2" type="ORF">ACH5RR_026218</name>
</gene>
<dbReference type="EMBL" id="JBJUIK010000011">
    <property type="protein sequence ID" value="KAL3513501.1"/>
    <property type="molecule type" value="Genomic_DNA"/>
</dbReference>
<feature type="compositionally biased region" description="Polar residues" evidence="1">
    <location>
        <begin position="8"/>
        <end position="17"/>
    </location>
</feature>
<protein>
    <submittedName>
        <fullName evidence="2">Uncharacterized protein</fullName>
    </submittedName>
</protein>
<sequence>MPEIPESPSVQSLQPDPTSGKDAKFANFDNHNEDTAGEDVDWGTSADEEEDKNGVAIKSLNSVIKVMSIELWWSFRSRVSIWSTFLSSRYLIRTVHPSFARASQTSSPSWKRLCAIMEVAEHQIYVLPKWGNSSFWYDNWDGAGIFHQPERVTSDIKLKEAWNGTCWNINAIKNCNPNFAHRWLYGKRLVLAEGKDAQFANFDDCNENTMVKLMIEARVQMKKRIILMKTLIQLKCMLQNSELYQSSQHQMSLWQEFVMIKQKFLSIKN</sequence>
<evidence type="ECO:0000313" key="3">
    <source>
        <dbReference type="Proteomes" id="UP001630127"/>
    </source>
</evidence>
<keyword evidence="3" id="KW-1185">Reference proteome</keyword>
<name>A0ABD2Z1Y3_9GENT</name>
<dbReference type="AlphaFoldDB" id="A0ABD2Z1Y3"/>
<comment type="caution">
    <text evidence="2">The sequence shown here is derived from an EMBL/GenBank/DDBJ whole genome shotgun (WGS) entry which is preliminary data.</text>
</comment>
<feature type="compositionally biased region" description="Basic and acidic residues" evidence="1">
    <location>
        <begin position="19"/>
        <end position="34"/>
    </location>
</feature>
<evidence type="ECO:0000256" key="1">
    <source>
        <dbReference type="SAM" id="MobiDB-lite"/>
    </source>
</evidence>
<feature type="region of interest" description="Disordered" evidence="1">
    <location>
        <begin position="1"/>
        <end position="48"/>
    </location>
</feature>